<dbReference type="PANTHER" id="PTHR22847:SF637">
    <property type="entry name" value="WD REPEAT DOMAIN 5B"/>
    <property type="match status" value="1"/>
</dbReference>
<keyword evidence="2" id="KW-0677">Repeat</keyword>
<dbReference type="RefSeq" id="WP_184792715.1">
    <property type="nucleotide sequence ID" value="NZ_BONT01000028.1"/>
</dbReference>
<organism evidence="5 6">
    <name type="scientific">Phytomonospora endophytica</name>
    <dbReference type="NCBI Taxonomy" id="714109"/>
    <lineage>
        <taxon>Bacteria</taxon>
        <taxon>Bacillati</taxon>
        <taxon>Actinomycetota</taxon>
        <taxon>Actinomycetes</taxon>
        <taxon>Micromonosporales</taxon>
        <taxon>Micromonosporaceae</taxon>
        <taxon>Phytomonospora</taxon>
    </lineage>
</organism>
<gene>
    <name evidence="5" type="ORF">HNR73_007523</name>
</gene>
<dbReference type="InterPro" id="IPR001680">
    <property type="entry name" value="WD40_rpt"/>
</dbReference>
<feature type="region of interest" description="Disordered" evidence="4">
    <location>
        <begin position="327"/>
        <end position="350"/>
    </location>
</feature>
<dbReference type="CDD" id="cd00200">
    <property type="entry name" value="WD40"/>
    <property type="match status" value="1"/>
</dbReference>
<dbReference type="SUPFAM" id="SSF50978">
    <property type="entry name" value="WD40 repeat-like"/>
    <property type="match status" value="1"/>
</dbReference>
<dbReference type="PANTHER" id="PTHR22847">
    <property type="entry name" value="WD40 REPEAT PROTEIN"/>
    <property type="match status" value="1"/>
</dbReference>
<feature type="repeat" description="WD" evidence="3">
    <location>
        <begin position="261"/>
        <end position="304"/>
    </location>
</feature>
<dbReference type="InterPro" id="IPR015943">
    <property type="entry name" value="WD40/YVTN_repeat-like_dom_sf"/>
</dbReference>
<proteinExistence type="predicted"/>
<dbReference type="Proteomes" id="UP000548476">
    <property type="component" value="Unassembled WGS sequence"/>
</dbReference>
<sequence>MWTESWTRRLPLSPGTLEEHLIWGVLGTAHGLLTADVDGRVTLFGADGEATVLGSHDGPARRLIGDPLGRTPLCASSGDDFAVRLWDPASGRGHGVLRGHDGVIHSLAMGVHKGRVLVLSASADLTAIVWDIATTRPRRTLRGHRDAVYCARFLASGLAATGGEDGTVRVWDLDDDSGGTVLHGHTAPVGALAADGPHLLSGSDDGEVIGWDLARSRPHYRIRAHDGWVHDIALHRDLAATTGDRLVRVWHAGTGRPVLSLEGHAGPTTKVRFARLDGRDVLVTSAEDLRIRAWDLADGSEVDGVPTTAEGALFDLGADGRLAVGHGPRLSLHTRGSDRITDTEQEARAT</sequence>
<protein>
    <submittedName>
        <fullName evidence="5">WD40 repeat protein</fullName>
    </submittedName>
</protein>
<evidence type="ECO:0000313" key="6">
    <source>
        <dbReference type="Proteomes" id="UP000548476"/>
    </source>
</evidence>
<dbReference type="InterPro" id="IPR036322">
    <property type="entry name" value="WD40_repeat_dom_sf"/>
</dbReference>
<feature type="repeat" description="WD" evidence="3">
    <location>
        <begin position="182"/>
        <end position="221"/>
    </location>
</feature>
<feature type="repeat" description="WD" evidence="3">
    <location>
        <begin position="222"/>
        <end position="260"/>
    </location>
</feature>
<feature type="repeat" description="WD" evidence="3">
    <location>
        <begin position="97"/>
        <end position="140"/>
    </location>
</feature>
<feature type="repeat" description="WD" evidence="3">
    <location>
        <begin position="141"/>
        <end position="174"/>
    </location>
</feature>
<evidence type="ECO:0000256" key="3">
    <source>
        <dbReference type="PROSITE-ProRule" id="PRU00221"/>
    </source>
</evidence>
<comment type="caution">
    <text evidence="5">The sequence shown here is derived from an EMBL/GenBank/DDBJ whole genome shotgun (WGS) entry which is preliminary data.</text>
</comment>
<dbReference type="EMBL" id="JACHGT010000024">
    <property type="protein sequence ID" value="MBB6039626.1"/>
    <property type="molecule type" value="Genomic_DNA"/>
</dbReference>
<evidence type="ECO:0000256" key="4">
    <source>
        <dbReference type="SAM" id="MobiDB-lite"/>
    </source>
</evidence>
<dbReference type="PROSITE" id="PS00678">
    <property type="entry name" value="WD_REPEATS_1"/>
    <property type="match status" value="4"/>
</dbReference>
<evidence type="ECO:0000256" key="2">
    <source>
        <dbReference type="ARBA" id="ARBA00022737"/>
    </source>
</evidence>
<evidence type="ECO:0000256" key="1">
    <source>
        <dbReference type="ARBA" id="ARBA00022574"/>
    </source>
</evidence>
<name>A0A841FUE3_9ACTN</name>
<reference evidence="5 6" key="1">
    <citation type="submission" date="2020-08" db="EMBL/GenBank/DDBJ databases">
        <title>Genomic Encyclopedia of Type Strains, Phase IV (KMG-IV): sequencing the most valuable type-strain genomes for metagenomic binning, comparative biology and taxonomic classification.</title>
        <authorList>
            <person name="Goeker M."/>
        </authorList>
    </citation>
    <scope>NUCLEOTIDE SEQUENCE [LARGE SCALE GENOMIC DNA]</scope>
    <source>
        <strain evidence="5 6">YIM 65646</strain>
    </source>
</reference>
<evidence type="ECO:0000313" key="5">
    <source>
        <dbReference type="EMBL" id="MBB6039626.1"/>
    </source>
</evidence>
<accession>A0A841FUE3</accession>
<dbReference type="Pfam" id="PF00400">
    <property type="entry name" value="WD40"/>
    <property type="match status" value="3"/>
</dbReference>
<dbReference type="SMART" id="SM00320">
    <property type="entry name" value="WD40"/>
    <property type="match status" value="6"/>
</dbReference>
<dbReference type="PROSITE" id="PS50294">
    <property type="entry name" value="WD_REPEATS_REGION"/>
    <property type="match status" value="1"/>
</dbReference>
<dbReference type="PROSITE" id="PS50082">
    <property type="entry name" value="WD_REPEATS_2"/>
    <property type="match status" value="5"/>
</dbReference>
<dbReference type="PRINTS" id="PR00320">
    <property type="entry name" value="GPROTEINBRPT"/>
</dbReference>
<dbReference type="Gene3D" id="2.130.10.10">
    <property type="entry name" value="YVTN repeat-like/Quinoprotein amine dehydrogenase"/>
    <property type="match status" value="2"/>
</dbReference>
<feature type="compositionally biased region" description="Basic and acidic residues" evidence="4">
    <location>
        <begin position="335"/>
        <end position="350"/>
    </location>
</feature>
<dbReference type="InterPro" id="IPR020472">
    <property type="entry name" value="WD40_PAC1"/>
</dbReference>
<keyword evidence="6" id="KW-1185">Reference proteome</keyword>
<dbReference type="InterPro" id="IPR019775">
    <property type="entry name" value="WD40_repeat_CS"/>
</dbReference>
<dbReference type="AlphaFoldDB" id="A0A841FUE3"/>
<keyword evidence="1 3" id="KW-0853">WD repeat</keyword>